<organism evidence="1 2">
    <name type="scientific">Steinernema carpocapsae</name>
    <name type="common">Entomopathogenic nematode</name>
    <dbReference type="NCBI Taxonomy" id="34508"/>
    <lineage>
        <taxon>Eukaryota</taxon>
        <taxon>Metazoa</taxon>
        <taxon>Ecdysozoa</taxon>
        <taxon>Nematoda</taxon>
        <taxon>Chromadorea</taxon>
        <taxon>Rhabditida</taxon>
        <taxon>Tylenchina</taxon>
        <taxon>Panagrolaimomorpha</taxon>
        <taxon>Strongyloidoidea</taxon>
        <taxon>Steinernematidae</taxon>
        <taxon>Steinernema</taxon>
    </lineage>
</organism>
<comment type="caution">
    <text evidence="1">The sequence shown here is derived from an EMBL/GenBank/DDBJ whole genome shotgun (WGS) entry which is preliminary data.</text>
</comment>
<proteinExistence type="predicted"/>
<evidence type="ECO:0000313" key="1">
    <source>
        <dbReference type="EMBL" id="TKR70291.1"/>
    </source>
</evidence>
<sequence>MGLSLNLKSCREMDYTVHLPTLKTILITSRDLHDLLWILHAPTQSEYQSIQGPTQLLLLPLLVAPKSGPDASGRVLAFWHWNHQQKMKI</sequence>
<keyword evidence="2" id="KW-1185">Reference proteome</keyword>
<accession>A0A4U5MLI0</accession>
<protein>
    <submittedName>
        <fullName evidence="1">Uncharacterized protein</fullName>
    </submittedName>
</protein>
<gene>
    <name evidence="1" type="ORF">L596_022333</name>
</gene>
<reference evidence="1 2" key="2">
    <citation type="journal article" date="2019" name="G3 (Bethesda)">
        <title>Hybrid Assembly of the Genome of the Entomopathogenic Nematode Steinernema carpocapsae Identifies the X-Chromosome.</title>
        <authorList>
            <person name="Serra L."/>
            <person name="Macchietto M."/>
            <person name="Macias-Munoz A."/>
            <person name="McGill C.J."/>
            <person name="Rodriguez I.M."/>
            <person name="Rodriguez B."/>
            <person name="Murad R."/>
            <person name="Mortazavi A."/>
        </authorList>
    </citation>
    <scope>NUCLEOTIDE SEQUENCE [LARGE SCALE GENOMIC DNA]</scope>
    <source>
        <strain evidence="1 2">ALL</strain>
    </source>
</reference>
<name>A0A4U5MLI0_STECR</name>
<evidence type="ECO:0000313" key="2">
    <source>
        <dbReference type="Proteomes" id="UP000298663"/>
    </source>
</evidence>
<reference evidence="1 2" key="1">
    <citation type="journal article" date="2015" name="Genome Biol.">
        <title>Comparative genomics of Steinernema reveals deeply conserved gene regulatory networks.</title>
        <authorList>
            <person name="Dillman A.R."/>
            <person name="Macchietto M."/>
            <person name="Porter C.F."/>
            <person name="Rogers A."/>
            <person name="Williams B."/>
            <person name="Antoshechkin I."/>
            <person name="Lee M.M."/>
            <person name="Goodwin Z."/>
            <person name="Lu X."/>
            <person name="Lewis E.E."/>
            <person name="Goodrich-Blair H."/>
            <person name="Stock S.P."/>
            <person name="Adams B.J."/>
            <person name="Sternberg P.W."/>
            <person name="Mortazavi A."/>
        </authorList>
    </citation>
    <scope>NUCLEOTIDE SEQUENCE [LARGE SCALE GENOMIC DNA]</scope>
    <source>
        <strain evidence="1 2">ALL</strain>
    </source>
</reference>
<dbReference type="EMBL" id="AZBU02000007">
    <property type="protein sequence ID" value="TKR70291.1"/>
    <property type="molecule type" value="Genomic_DNA"/>
</dbReference>
<dbReference type="Proteomes" id="UP000298663">
    <property type="component" value="Unassembled WGS sequence"/>
</dbReference>
<dbReference type="AlphaFoldDB" id="A0A4U5MLI0"/>